<dbReference type="GO" id="GO:0043916">
    <property type="term" value="F:DNA-7-methylguanine glycosylase activity"/>
    <property type="evidence" value="ECO:0007669"/>
    <property type="project" value="TreeGrafter"/>
</dbReference>
<dbReference type="GO" id="GO:0032131">
    <property type="term" value="F:alkylated DNA binding"/>
    <property type="evidence" value="ECO:0007669"/>
    <property type="project" value="TreeGrafter"/>
</dbReference>
<evidence type="ECO:0000313" key="9">
    <source>
        <dbReference type="EMBL" id="HAN26545.1"/>
    </source>
</evidence>
<dbReference type="InterPro" id="IPR018060">
    <property type="entry name" value="HTH_AraC"/>
</dbReference>
<evidence type="ECO:0000256" key="7">
    <source>
        <dbReference type="ARBA" id="ARBA00023204"/>
    </source>
</evidence>
<keyword evidence="5" id="KW-0010">Activator</keyword>
<evidence type="ECO:0000256" key="1">
    <source>
        <dbReference type="ARBA" id="ARBA00001947"/>
    </source>
</evidence>
<dbReference type="AlphaFoldDB" id="A0A3C1KIV2"/>
<dbReference type="Proteomes" id="UP000259273">
    <property type="component" value="Unassembled WGS sequence"/>
</dbReference>
<dbReference type="InterPro" id="IPR023170">
    <property type="entry name" value="HhH_base_excis_C"/>
</dbReference>
<proteinExistence type="predicted"/>
<keyword evidence="3" id="KW-0227">DNA damage</keyword>
<dbReference type="InterPro" id="IPR004026">
    <property type="entry name" value="Ada_DNA_repair_Zn-bd"/>
</dbReference>
<dbReference type="GO" id="GO:0008168">
    <property type="term" value="F:methyltransferase activity"/>
    <property type="evidence" value="ECO:0007669"/>
    <property type="project" value="UniProtKB-KW"/>
</dbReference>
<dbReference type="GO" id="GO:0043565">
    <property type="term" value="F:sequence-specific DNA binding"/>
    <property type="evidence" value="ECO:0007669"/>
    <property type="project" value="InterPro"/>
</dbReference>
<dbReference type="Pfam" id="PF06029">
    <property type="entry name" value="AlkA_N"/>
    <property type="match status" value="1"/>
</dbReference>
<evidence type="ECO:0000256" key="6">
    <source>
        <dbReference type="ARBA" id="ARBA00023163"/>
    </source>
</evidence>
<dbReference type="PANTHER" id="PTHR43003:SF13">
    <property type="entry name" value="DNA-3-METHYLADENINE GLYCOSYLASE 2"/>
    <property type="match status" value="1"/>
</dbReference>
<dbReference type="Gene3D" id="3.40.10.10">
    <property type="entry name" value="DNA Methylphosphotriester Repair Domain"/>
    <property type="match status" value="1"/>
</dbReference>
<dbReference type="GO" id="GO:0005737">
    <property type="term" value="C:cytoplasm"/>
    <property type="evidence" value="ECO:0007669"/>
    <property type="project" value="TreeGrafter"/>
</dbReference>
<dbReference type="InterPro" id="IPR051912">
    <property type="entry name" value="Alkylbase_DNA_Glycosylase/TA"/>
</dbReference>
<dbReference type="SUPFAM" id="SSF57884">
    <property type="entry name" value="Ada DNA repair protein, N-terminal domain (N-Ada 10)"/>
    <property type="match status" value="1"/>
</dbReference>
<evidence type="ECO:0000256" key="5">
    <source>
        <dbReference type="ARBA" id="ARBA00023159"/>
    </source>
</evidence>
<feature type="non-terminal residue" evidence="9">
    <location>
        <position position="483"/>
    </location>
</feature>
<feature type="domain" description="HTH araC/xylS-type" evidence="8">
    <location>
        <begin position="117"/>
        <end position="215"/>
    </location>
</feature>
<dbReference type="STRING" id="1121937.GCA_000423125_03280"/>
<dbReference type="PANTHER" id="PTHR43003">
    <property type="entry name" value="DNA-3-METHYLADENINE GLYCOSYLASE"/>
    <property type="match status" value="1"/>
</dbReference>
<dbReference type="GO" id="GO:0008725">
    <property type="term" value="F:DNA-3-methyladenine glycosylase activity"/>
    <property type="evidence" value="ECO:0007669"/>
    <property type="project" value="TreeGrafter"/>
</dbReference>
<name>A0A3C1KIV2_9GAMM</name>
<sequence length="483" mass="52826">MQTSSTKRITPDLSQCSPNSAVADVDAPLHTALDPETCRRARLSRDLRFDGEFFLGVRSTGIYCRPICPARAAAEHNVVYFREASQAAAAGFRPCLRCRPEAAPGSAAWQGSPVTVQRALRLIREGALNQGSLAALCTRLGVGERYLRKLFQRELGVSPNAVAQNQRLLFARQLLQETALPITDIAYAAGFGSVRRCNSAFQESFGKTPGAMRRGQVTASPEQGIRLLLRYRPPYDWAGVLDFFQRHAVNGVESVEDGVYRRQIQLRTHSGTISVRHAPARHAIELELHLPDLAVMIPVVQRVRRMFDLDANPEVIAASLRQDPALATLLERFPGVRSPVCWSAEEATLRAIVGQQVSIAAARGVCSRLAEATQRPGEPPAFPAAAAVAALDDSHFPMPTRRRDTLRRVCSRLASGDAPAAEALLAEPGIGPWTVAMIAMRGEGQPDAFPPKDLGLMRAWEALPEATKALQAASEHWRPWRAY</sequence>
<dbReference type="GO" id="GO:0032259">
    <property type="term" value="P:methylation"/>
    <property type="evidence" value="ECO:0007669"/>
    <property type="project" value="UniProtKB-KW"/>
</dbReference>
<dbReference type="Gene3D" id="1.10.1670.10">
    <property type="entry name" value="Helix-hairpin-Helix base-excision DNA repair enzymes (C-terminal)"/>
    <property type="match status" value="1"/>
</dbReference>
<keyword evidence="6" id="KW-0804">Transcription</keyword>
<dbReference type="InterPro" id="IPR010316">
    <property type="entry name" value="AlkA_N"/>
</dbReference>
<protein>
    <recommendedName>
        <fullName evidence="8">HTH araC/xylS-type domain-containing protein</fullName>
    </recommendedName>
</protein>
<dbReference type="GO" id="GO:0006307">
    <property type="term" value="P:DNA alkylation repair"/>
    <property type="evidence" value="ECO:0007669"/>
    <property type="project" value="TreeGrafter"/>
</dbReference>
<evidence type="ECO:0000256" key="2">
    <source>
        <dbReference type="ARBA" id="ARBA00022603"/>
    </source>
</evidence>
<dbReference type="Gene3D" id="1.10.10.60">
    <property type="entry name" value="Homeodomain-like"/>
    <property type="match status" value="1"/>
</dbReference>
<dbReference type="SUPFAM" id="SSF55945">
    <property type="entry name" value="TATA-box binding protein-like"/>
    <property type="match status" value="1"/>
</dbReference>
<comment type="cofactor">
    <cofactor evidence="1">
        <name>Zn(2+)</name>
        <dbReference type="ChEBI" id="CHEBI:29105"/>
    </cofactor>
</comment>
<reference evidence="9 10" key="1">
    <citation type="journal article" date="2018" name="Nat. Biotechnol.">
        <title>A standardized bacterial taxonomy based on genome phylogeny substantially revises the tree of life.</title>
        <authorList>
            <person name="Parks D.H."/>
            <person name="Chuvochina M."/>
            <person name="Waite D.W."/>
            <person name="Rinke C."/>
            <person name="Skarshewski A."/>
            <person name="Chaumeil P.A."/>
            <person name="Hugenholtz P."/>
        </authorList>
    </citation>
    <scope>NUCLEOTIDE SEQUENCE [LARGE SCALE GENOMIC DNA]</scope>
    <source>
        <strain evidence="9">UBA9158</strain>
    </source>
</reference>
<dbReference type="Pfam" id="PF02805">
    <property type="entry name" value="Ada_Zn_binding"/>
    <property type="match status" value="1"/>
</dbReference>
<dbReference type="GO" id="GO:0003700">
    <property type="term" value="F:DNA-binding transcription factor activity"/>
    <property type="evidence" value="ECO:0007669"/>
    <property type="project" value="InterPro"/>
</dbReference>
<keyword evidence="7" id="KW-0234">DNA repair</keyword>
<dbReference type="SMART" id="SM01009">
    <property type="entry name" value="AlkA_N"/>
    <property type="match status" value="1"/>
</dbReference>
<evidence type="ECO:0000256" key="3">
    <source>
        <dbReference type="ARBA" id="ARBA00022763"/>
    </source>
</evidence>
<dbReference type="InterPro" id="IPR009057">
    <property type="entry name" value="Homeodomain-like_sf"/>
</dbReference>
<keyword evidence="2" id="KW-0489">Methyltransferase</keyword>
<dbReference type="GO" id="GO:0032993">
    <property type="term" value="C:protein-DNA complex"/>
    <property type="evidence" value="ECO:0007669"/>
    <property type="project" value="TreeGrafter"/>
</dbReference>
<keyword evidence="4" id="KW-0805">Transcription regulation</keyword>
<dbReference type="InterPro" id="IPR035451">
    <property type="entry name" value="Ada-like_dom_sf"/>
</dbReference>
<organism evidence="9 10">
    <name type="scientific">Haliea salexigens</name>
    <dbReference type="NCBI Taxonomy" id="287487"/>
    <lineage>
        <taxon>Bacteria</taxon>
        <taxon>Pseudomonadati</taxon>
        <taxon>Pseudomonadota</taxon>
        <taxon>Gammaproteobacteria</taxon>
        <taxon>Cellvibrionales</taxon>
        <taxon>Halieaceae</taxon>
        <taxon>Haliea</taxon>
    </lineage>
</organism>
<dbReference type="PROSITE" id="PS01124">
    <property type="entry name" value="HTH_ARAC_FAMILY_2"/>
    <property type="match status" value="1"/>
</dbReference>
<comment type="caution">
    <text evidence="9">The sequence shown here is derived from an EMBL/GenBank/DDBJ whole genome shotgun (WGS) entry which is preliminary data.</text>
</comment>
<keyword evidence="2" id="KW-0808">Transferase</keyword>
<dbReference type="EMBL" id="DMND01000041">
    <property type="protein sequence ID" value="HAN26545.1"/>
    <property type="molecule type" value="Genomic_DNA"/>
</dbReference>
<dbReference type="SUPFAM" id="SSF46689">
    <property type="entry name" value="Homeodomain-like"/>
    <property type="match status" value="1"/>
</dbReference>
<dbReference type="GO" id="GO:0006285">
    <property type="term" value="P:base-excision repair, AP site formation"/>
    <property type="evidence" value="ECO:0007669"/>
    <property type="project" value="TreeGrafter"/>
</dbReference>
<dbReference type="InterPro" id="IPR011257">
    <property type="entry name" value="DNA_glycosylase"/>
</dbReference>
<dbReference type="InterPro" id="IPR037046">
    <property type="entry name" value="AlkA_N_sf"/>
</dbReference>
<dbReference type="Pfam" id="PF12833">
    <property type="entry name" value="HTH_18"/>
    <property type="match status" value="1"/>
</dbReference>
<dbReference type="SUPFAM" id="SSF48150">
    <property type="entry name" value="DNA-glycosylase"/>
    <property type="match status" value="1"/>
</dbReference>
<evidence type="ECO:0000259" key="8">
    <source>
        <dbReference type="PROSITE" id="PS01124"/>
    </source>
</evidence>
<evidence type="ECO:0000313" key="10">
    <source>
        <dbReference type="Proteomes" id="UP000259273"/>
    </source>
</evidence>
<dbReference type="GO" id="GO:0008270">
    <property type="term" value="F:zinc ion binding"/>
    <property type="evidence" value="ECO:0007669"/>
    <property type="project" value="InterPro"/>
</dbReference>
<evidence type="ECO:0000256" key="4">
    <source>
        <dbReference type="ARBA" id="ARBA00023015"/>
    </source>
</evidence>
<accession>A0A3C1KIV2</accession>
<dbReference type="Gene3D" id="1.10.340.30">
    <property type="entry name" value="Hypothetical protein, domain 2"/>
    <property type="match status" value="1"/>
</dbReference>
<gene>
    <name evidence="9" type="ORF">DCP75_02235</name>
</gene>
<dbReference type="SMART" id="SM00342">
    <property type="entry name" value="HTH_ARAC"/>
    <property type="match status" value="1"/>
</dbReference>
<dbReference type="Gene3D" id="3.30.310.20">
    <property type="entry name" value="DNA-3-methyladenine glycosylase AlkA, N-terminal domain"/>
    <property type="match status" value="1"/>
</dbReference>